<dbReference type="AlphaFoldDB" id="A0AAN8RR62"/>
<organism evidence="1 2">
    <name type="scientific">Arthrobotrys conoides</name>
    <dbReference type="NCBI Taxonomy" id="74498"/>
    <lineage>
        <taxon>Eukaryota</taxon>
        <taxon>Fungi</taxon>
        <taxon>Dikarya</taxon>
        <taxon>Ascomycota</taxon>
        <taxon>Pezizomycotina</taxon>
        <taxon>Orbiliomycetes</taxon>
        <taxon>Orbiliales</taxon>
        <taxon>Orbiliaceae</taxon>
        <taxon>Arthrobotrys</taxon>
    </lineage>
</organism>
<comment type="caution">
    <text evidence="1">The sequence shown here is derived from an EMBL/GenBank/DDBJ whole genome shotgun (WGS) entry which is preliminary data.</text>
</comment>
<protein>
    <submittedName>
        <fullName evidence="1">Uncharacterized protein</fullName>
    </submittedName>
</protein>
<proteinExistence type="predicted"/>
<accession>A0AAN8RR62</accession>
<name>A0AAN8RR62_9PEZI</name>
<keyword evidence="2" id="KW-1185">Reference proteome</keyword>
<evidence type="ECO:0000313" key="1">
    <source>
        <dbReference type="EMBL" id="KAK6502287.1"/>
    </source>
</evidence>
<dbReference type="EMBL" id="JAVHJM010000011">
    <property type="protein sequence ID" value="KAK6502287.1"/>
    <property type="molecule type" value="Genomic_DNA"/>
</dbReference>
<dbReference type="Proteomes" id="UP001307849">
    <property type="component" value="Unassembled WGS sequence"/>
</dbReference>
<reference evidence="1 2" key="1">
    <citation type="submission" date="2019-10" db="EMBL/GenBank/DDBJ databases">
        <authorList>
            <person name="Palmer J.M."/>
        </authorList>
    </citation>
    <scope>NUCLEOTIDE SEQUENCE [LARGE SCALE GENOMIC DNA]</scope>
    <source>
        <strain evidence="1 2">TWF506</strain>
    </source>
</reference>
<sequence>MGVFKILREYFDSKNTDQFSLLVSVRDYDISKALDFIDGHGDKVTSLNITHSSKSATSNNNPEILIAQLTNALLSTPNLEQLELSFTDPDEEYRPWPIQRLSKPLAKLQGAFDSLKRLGSLRINGIFIHPSFFVKVPRSVRILELRCMTTPLW</sequence>
<evidence type="ECO:0000313" key="2">
    <source>
        <dbReference type="Proteomes" id="UP001307849"/>
    </source>
</evidence>
<gene>
    <name evidence="1" type="ORF">TWF506_002870</name>
</gene>